<dbReference type="OrthoDB" id="9802388at2"/>
<evidence type="ECO:0000259" key="8">
    <source>
        <dbReference type="PROSITE" id="PS50045"/>
    </source>
</evidence>
<evidence type="ECO:0000313" key="11">
    <source>
        <dbReference type="Proteomes" id="UP000004318"/>
    </source>
</evidence>
<dbReference type="InterPro" id="IPR011006">
    <property type="entry name" value="CheY-like_superfamily"/>
</dbReference>
<dbReference type="Pfam" id="PF02954">
    <property type="entry name" value="HTH_8"/>
    <property type="match status" value="1"/>
</dbReference>
<evidence type="ECO:0000256" key="4">
    <source>
        <dbReference type="ARBA" id="ARBA00023012"/>
    </source>
</evidence>
<dbReference type="GO" id="GO:0000160">
    <property type="term" value="P:phosphorelay signal transduction system"/>
    <property type="evidence" value="ECO:0007669"/>
    <property type="project" value="UniProtKB-KW"/>
</dbReference>
<feature type="domain" description="Sigma-54 factor interaction" evidence="8">
    <location>
        <begin position="148"/>
        <end position="345"/>
    </location>
</feature>
<dbReference type="PRINTS" id="PR01590">
    <property type="entry name" value="HTHFIS"/>
</dbReference>
<dbReference type="Gene3D" id="3.40.50.2300">
    <property type="match status" value="1"/>
</dbReference>
<dbReference type="HOGENOM" id="CLU_000445_0_5_5"/>
<feature type="modified residue" description="4-aspartylphosphate" evidence="7">
    <location>
        <position position="57"/>
    </location>
</feature>
<sequence length="415" mass="44474">MPDTAPRKVLLVDDDAAVREALSQTLELADLDPLTAGSFVEAKDHIRTDFPGVVLSDIRMPGRDGFFLLDHAHAVDPDLPVILLTGEGDIPMAVSAMDRGAFGFLEKPCASRDMLTVLEKALHTRQLILENRRLKAQLEAGDPAARLIFGTSQASHALRDAVRQAGRTSTEVLISGAPGTGISKIAEVIHLTSGQSKGPFLKRAAAGMDRAGLDRAWEACQGGSFFLDEIGNLTEDAQLALGDALEKGGARLIGGTTRDPAELVASGDLSAEIYYRLEVCHVHIPSLAERPGDIPVLFRHYVAQAAEQAGIEPPEITAEHENALMAQDWPGNARSLMSAAMRFVLGMPEEASTARDLGLAEQMAQIERSLLAAALGRHNGRASEAAKALKLPRKTLYDKLAKYGLKPDDFRRGGG</sequence>
<evidence type="ECO:0000256" key="6">
    <source>
        <dbReference type="ARBA" id="ARBA00023163"/>
    </source>
</evidence>
<dbReference type="SUPFAM" id="SSF52172">
    <property type="entry name" value="CheY-like"/>
    <property type="match status" value="1"/>
</dbReference>
<evidence type="ECO:0000313" key="10">
    <source>
        <dbReference type="EMBL" id="EAQ01964.1"/>
    </source>
</evidence>
<proteinExistence type="predicted"/>
<evidence type="ECO:0000256" key="1">
    <source>
        <dbReference type="ARBA" id="ARBA00022553"/>
    </source>
</evidence>
<evidence type="ECO:0000256" key="3">
    <source>
        <dbReference type="ARBA" id="ARBA00022840"/>
    </source>
</evidence>
<dbReference type="Proteomes" id="UP000004318">
    <property type="component" value="Unassembled WGS sequence"/>
</dbReference>
<dbReference type="eggNOG" id="COG2204">
    <property type="taxonomic scope" value="Bacteria"/>
</dbReference>
<dbReference type="InterPro" id="IPR002197">
    <property type="entry name" value="HTH_Fis"/>
</dbReference>
<keyword evidence="5" id="KW-0805">Transcription regulation</keyword>
<dbReference type="Gene3D" id="1.10.8.60">
    <property type="match status" value="1"/>
</dbReference>
<protein>
    <submittedName>
        <fullName evidence="10">C4-dicarboxylate transport transcriptional regulatory protein</fullName>
    </submittedName>
</protein>
<dbReference type="PROSITE" id="PS50045">
    <property type="entry name" value="SIGMA54_INTERACT_4"/>
    <property type="match status" value="1"/>
</dbReference>
<evidence type="ECO:0000259" key="9">
    <source>
        <dbReference type="PROSITE" id="PS50110"/>
    </source>
</evidence>
<organism evidence="10 11">
    <name type="scientific">Pseudooceanicola batsensis (strain ATCC BAA-863 / DSM 15984 / KCTC 12145 / HTCC2597)</name>
    <name type="common">Oceanicola batsensis</name>
    <dbReference type="NCBI Taxonomy" id="252305"/>
    <lineage>
        <taxon>Bacteria</taxon>
        <taxon>Pseudomonadati</taxon>
        <taxon>Pseudomonadota</taxon>
        <taxon>Alphaproteobacteria</taxon>
        <taxon>Rhodobacterales</taxon>
        <taxon>Paracoccaceae</taxon>
        <taxon>Pseudooceanicola</taxon>
    </lineage>
</organism>
<accession>A3U230</accession>
<keyword evidence="2" id="KW-0547">Nucleotide-binding</keyword>
<dbReference type="AlphaFoldDB" id="A3U230"/>
<comment type="caution">
    <text evidence="10">The sequence shown here is derived from an EMBL/GenBank/DDBJ whole genome shotgun (WGS) entry which is preliminary data.</text>
</comment>
<dbReference type="EMBL" id="AAMO01000010">
    <property type="protein sequence ID" value="EAQ01964.1"/>
    <property type="molecule type" value="Genomic_DNA"/>
</dbReference>
<keyword evidence="11" id="KW-1185">Reference proteome</keyword>
<evidence type="ECO:0000256" key="2">
    <source>
        <dbReference type="ARBA" id="ARBA00022741"/>
    </source>
</evidence>
<dbReference type="PANTHER" id="PTHR32071">
    <property type="entry name" value="TRANSCRIPTIONAL REGULATORY PROTEIN"/>
    <property type="match status" value="1"/>
</dbReference>
<name>A3U230_PSEBH</name>
<dbReference type="InterPro" id="IPR002078">
    <property type="entry name" value="Sigma_54_int"/>
</dbReference>
<keyword evidence="6" id="KW-0804">Transcription</keyword>
<dbReference type="RefSeq" id="WP_009804467.1">
    <property type="nucleotide sequence ID" value="NZ_CH724131.1"/>
</dbReference>
<reference evidence="10 11" key="1">
    <citation type="journal article" date="2010" name="J. Bacteriol.">
        <title>Genome sequences of Oceanicola granulosus HTCC2516(T) and Oceanicola batsensis HTCC2597(TDelta).</title>
        <authorList>
            <person name="Thrash J.C."/>
            <person name="Cho J.C."/>
            <person name="Vergin K.L."/>
            <person name="Giovannoni S.J."/>
        </authorList>
    </citation>
    <scope>NUCLEOTIDE SEQUENCE [LARGE SCALE GENOMIC DNA]</scope>
    <source>
        <strain evidence="11">ATCC BAA-863 / DSM 15984 / KCTC 12145 / HTCC2597</strain>
    </source>
</reference>
<dbReference type="GO" id="GO:0043565">
    <property type="term" value="F:sequence-specific DNA binding"/>
    <property type="evidence" value="ECO:0007669"/>
    <property type="project" value="InterPro"/>
</dbReference>
<dbReference type="FunFam" id="3.40.50.2300:FF:000018">
    <property type="entry name" value="DNA-binding transcriptional regulator NtrC"/>
    <property type="match status" value="1"/>
</dbReference>
<dbReference type="InterPro" id="IPR001789">
    <property type="entry name" value="Sig_transdc_resp-reg_receiver"/>
</dbReference>
<keyword evidence="3" id="KW-0067">ATP-binding</keyword>
<feature type="domain" description="Response regulatory" evidence="9">
    <location>
        <begin position="8"/>
        <end position="122"/>
    </location>
</feature>
<dbReference type="SUPFAM" id="SSF52540">
    <property type="entry name" value="P-loop containing nucleoside triphosphate hydrolases"/>
    <property type="match status" value="1"/>
</dbReference>
<dbReference type="Gene3D" id="1.10.10.60">
    <property type="entry name" value="Homeodomain-like"/>
    <property type="match status" value="1"/>
</dbReference>
<dbReference type="InterPro" id="IPR027417">
    <property type="entry name" value="P-loop_NTPase"/>
</dbReference>
<keyword evidence="1 7" id="KW-0597">Phosphoprotein</keyword>
<dbReference type="SUPFAM" id="SSF46689">
    <property type="entry name" value="Homeodomain-like"/>
    <property type="match status" value="1"/>
</dbReference>
<evidence type="ECO:0000256" key="7">
    <source>
        <dbReference type="PROSITE-ProRule" id="PRU00169"/>
    </source>
</evidence>
<gene>
    <name evidence="10" type="ORF">OB2597_01065</name>
</gene>
<dbReference type="GO" id="GO:0006355">
    <property type="term" value="P:regulation of DNA-templated transcription"/>
    <property type="evidence" value="ECO:0007669"/>
    <property type="project" value="InterPro"/>
</dbReference>
<dbReference type="CDD" id="cd17549">
    <property type="entry name" value="REC_DctD-like"/>
    <property type="match status" value="1"/>
</dbReference>
<dbReference type="SMART" id="SM00448">
    <property type="entry name" value="REC"/>
    <property type="match status" value="1"/>
</dbReference>
<dbReference type="Pfam" id="PF14532">
    <property type="entry name" value="Sigma54_activ_2"/>
    <property type="match status" value="1"/>
</dbReference>
<dbReference type="Pfam" id="PF25601">
    <property type="entry name" value="AAA_lid_14"/>
    <property type="match status" value="1"/>
</dbReference>
<dbReference type="InterPro" id="IPR009057">
    <property type="entry name" value="Homeodomain-like_sf"/>
</dbReference>
<keyword evidence="4" id="KW-0902">Two-component regulatory system</keyword>
<dbReference type="STRING" id="252305.OB2597_01065"/>
<dbReference type="PROSITE" id="PS50110">
    <property type="entry name" value="RESPONSE_REGULATORY"/>
    <property type="match status" value="1"/>
</dbReference>
<dbReference type="Pfam" id="PF00072">
    <property type="entry name" value="Response_reg"/>
    <property type="match status" value="1"/>
</dbReference>
<dbReference type="Gene3D" id="3.40.50.300">
    <property type="entry name" value="P-loop containing nucleotide triphosphate hydrolases"/>
    <property type="match status" value="1"/>
</dbReference>
<evidence type="ECO:0000256" key="5">
    <source>
        <dbReference type="ARBA" id="ARBA00023015"/>
    </source>
</evidence>
<dbReference type="PANTHER" id="PTHR32071:SF29">
    <property type="entry name" value="PHOSPHOGLYCERATE TRANSPORT SYSTEM TRANSCRIPTIONAL REGULATORY PROTEIN PGTA"/>
    <property type="match status" value="1"/>
</dbReference>
<dbReference type="GO" id="GO:0005524">
    <property type="term" value="F:ATP binding"/>
    <property type="evidence" value="ECO:0007669"/>
    <property type="project" value="UniProtKB-KW"/>
</dbReference>
<dbReference type="InterPro" id="IPR058031">
    <property type="entry name" value="AAA_lid_NorR"/>
</dbReference>